<dbReference type="InterPro" id="IPR032861">
    <property type="entry name" value="TAXi_N"/>
</dbReference>
<proteinExistence type="inferred from homology"/>
<dbReference type="OMA" id="FGCANTW"/>
<dbReference type="InterPro" id="IPR021109">
    <property type="entry name" value="Peptidase_aspartic_dom_sf"/>
</dbReference>
<evidence type="ECO:0000259" key="6">
    <source>
        <dbReference type="PROSITE" id="PS51767"/>
    </source>
</evidence>
<dbReference type="Gene3D" id="2.40.70.10">
    <property type="entry name" value="Acid Proteases"/>
    <property type="match status" value="2"/>
</dbReference>
<dbReference type="InterPro" id="IPR001461">
    <property type="entry name" value="Aspartic_peptidase_A1"/>
</dbReference>
<name>B9RTV5_RICCO</name>
<keyword evidence="4 5" id="KW-0732">Signal</keyword>
<evidence type="ECO:0000256" key="2">
    <source>
        <dbReference type="ARBA" id="ARBA00007447"/>
    </source>
</evidence>
<protein>
    <recommendedName>
        <fullName evidence="6">Peptidase A1 domain-containing protein</fullName>
    </recommendedName>
</protein>
<dbReference type="STRING" id="3988.B9RTV5"/>
<gene>
    <name evidence="7" type="ORF">RCOM_0913020</name>
</gene>
<dbReference type="Pfam" id="PF14543">
    <property type="entry name" value="TAXi_N"/>
    <property type="match status" value="1"/>
</dbReference>
<evidence type="ECO:0000256" key="3">
    <source>
        <dbReference type="ARBA" id="ARBA00022525"/>
    </source>
</evidence>
<dbReference type="KEGG" id="rcu:8271581"/>
<dbReference type="FunFam" id="2.40.70.10:FF:000045">
    <property type="entry name" value="Basic 7S globulin"/>
    <property type="match status" value="1"/>
</dbReference>
<dbReference type="AlphaFoldDB" id="B9RTV5"/>
<dbReference type="GO" id="GO:0006508">
    <property type="term" value="P:proteolysis"/>
    <property type="evidence" value="ECO:0007669"/>
    <property type="project" value="InterPro"/>
</dbReference>
<dbReference type="FunFam" id="2.40.70.10:FF:000041">
    <property type="entry name" value="Basic 7S globulin"/>
    <property type="match status" value="1"/>
</dbReference>
<dbReference type="InParanoid" id="B9RTV5"/>
<organism evidence="7 8">
    <name type="scientific">Ricinus communis</name>
    <name type="common">Castor bean</name>
    <dbReference type="NCBI Taxonomy" id="3988"/>
    <lineage>
        <taxon>Eukaryota</taxon>
        <taxon>Viridiplantae</taxon>
        <taxon>Streptophyta</taxon>
        <taxon>Embryophyta</taxon>
        <taxon>Tracheophyta</taxon>
        <taxon>Spermatophyta</taxon>
        <taxon>Magnoliopsida</taxon>
        <taxon>eudicotyledons</taxon>
        <taxon>Gunneridae</taxon>
        <taxon>Pentapetalae</taxon>
        <taxon>rosids</taxon>
        <taxon>fabids</taxon>
        <taxon>Malpighiales</taxon>
        <taxon>Euphorbiaceae</taxon>
        <taxon>Acalyphoideae</taxon>
        <taxon>Acalypheae</taxon>
        <taxon>Ricinus</taxon>
    </lineage>
</organism>
<dbReference type="Pfam" id="PF14541">
    <property type="entry name" value="TAXi_C"/>
    <property type="match status" value="1"/>
</dbReference>
<keyword evidence="3" id="KW-0964">Secreted</keyword>
<dbReference type="GO" id="GO:0004190">
    <property type="term" value="F:aspartic-type endopeptidase activity"/>
    <property type="evidence" value="ECO:0007669"/>
    <property type="project" value="InterPro"/>
</dbReference>
<dbReference type="SUPFAM" id="SSF50630">
    <property type="entry name" value="Acid proteases"/>
    <property type="match status" value="1"/>
</dbReference>
<comment type="subcellular location">
    <subcellularLocation>
        <location evidence="1">Secreted</location>
        <location evidence="1">Extracellular space</location>
    </subcellularLocation>
</comment>
<comment type="similarity">
    <text evidence="2">Belongs to the peptidase A1 family.</text>
</comment>
<dbReference type="GO" id="GO:0005576">
    <property type="term" value="C:extracellular region"/>
    <property type="evidence" value="ECO:0007669"/>
    <property type="project" value="UniProtKB-SubCell"/>
</dbReference>
<dbReference type="eggNOG" id="KOG1339">
    <property type="taxonomic scope" value="Eukaryota"/>
</dbReference>
<dbReference type="PROSITE" id="PS51767">
    <property type="entry name" value="PEPTIDASE_A1"/>
    <property type="match status" value="1"/>
</dbReference>
<accession>B9RTV5</accession>
<dbReference type="OrthoDB" id="1904546at2759"/>
<evidence type="ECO:0000256" key="4">
    <source>
        <dbReference type="ARBA" id="ARBA00022729"/>
    </source>
</evidence>
<evidence type="ECO:0000313" key="7">
    <source>
        <dbReference type="EMBL" id="EEF45337.1"/>
    </source>
</evidence>
<feature type="chain" id="PRO_5002888606" description="Peptidase A1 domain-containing protein" evidence="5">
    <location>
        <begin position="22"/>
        <end position="445"/>
    </location>
</feature>
<dbReference type="InterPro" id="IPR032799">
    <property type="entry name" value="TAXi_C"/>
</dbReference>
<dbReference type="PANTHER" id="PTHR47965:SF76">
    <property type="entry name" value="XYLANASE INHIBITOR C-TERMINAL DOMAIN-CONTAINING PROTEIN"/>
    <property type="match status" value="1"/>
</dbReference>
<dbReference type="EMBL" id="EQ973814">
    <property type="protein sequence ID" value="EEF45337.1"/>
    <property type="molecule type" value="Genomic_DNA"/>
</dbReference>
<feature type="signal peptide" evidence="5">
    <location>
        <begin position="1"/>
        <end position="21"/>
    </location>
</feature>
<dbReference type="InterPro" id="IPR033121">
    <property type="entry name" value="PEPTIDASE_A1"/>
</dbReference>
<feature type="domain" description="Peptidase A1" evidence="6">
    <location>
        <begin position="47"/>
        <end position="430"/>
    </location>
</feature>
<sequence>MAALTKLYILSLFISFSLVRAQTPSKSSSNPRALVLPITKDSYTLQYLTRLNLGTPPVPRNLVVDLGGQHLWIDCDTGYQSSTYRPGYCGSASCSLAKAACVSICPNPRGPGCNNNTCKVLARNSVFGGGIFPEVSLDVISLQSTDGSEAGPPVSVSDFIFGCANTWDLIDLANAANGMIGLGKERVAFPSQLSSVFGGSFRRKFAICLPSNSKFNGVLFFGDSPYHFYPGYNTSKLIDISSRFTYTKLHTNYERTASPRLQGAQVPEYFVKITSVLVNDKPIPINTTLLDFHRTGIGGSRISTVKPYTILEGSIYDSLVKAFDKEIATWKVKKAAAVTPFKDCYSKGHLAMTPLGLTVPDISFVFENKHVRWNIYGANSMVEISNDVVCLGFLRGVNETWTTTSIDMGAHQMQDNFLQFDLAASKMAFTNTLLLEDVECSNFKF</sequence>
<evidence type="ECO:0000313" key="8">
    <source>
        <dbReference type="Proteomes" id="UP000008311"/>
    </source>
</evidence>
<dbReference type="Proteomes" id="UP000008311">
    <property type="component" value="Unassembled WGS sequence"/>
</dbReference>
<keyword evidence="8" id="KW-1185">Reference proteome</keyword>
<evidence type="ECO:0000256" key="1">
    <source>
        <dbReference type="ARBA" id="ARBA00004239"/>
    </source>
</evidence>
<reference evidence="8" key="1">
    <citation type="journal article" date="2010" name="Nat. Biotechnol.">
        <title>Draft genome sequence of the oilseed species Ricinus communis.</title>
        <authorList>
            <person name="Chan A.P."/>
            <person name="Crabtree J."/>
            <person name="Zhao Q."/>
            <person name="Lorenzi H."/>
            <person name="Orvis J."/>
            <person name="Puiu D."/>
            <person name="Melake-Berhan A."/>
            <person name="Jones K.M."/>
            <person name="Redman J."/>
            <person name="Chen G."/>
            <person name="Cahoon E.B."/>
            <person name="Gedil M."/>
            <person name="Stanke M."/>
            <person name="Haas B.J."/>
            <person name="Wortman J.R."/>
            <person name="Fraser-Liggett C.M."/>
            <person name="Ravel J."/>
            <person name="Rabinowicz P.D."/>
        </authorList>
    </citation>
    <scope>NUCLEOTIDE SEQUENCE [LARGE SCALE GENOMIC DNA]</scope>
    <source>
        <strain evidence="8">cv. Hale</strain>
    </source>
</reference>
<dbReference type="PANTHER" id="PTHR47965">
    <property type="entry name" value="ASPARTYL PROTEASE-RELATED"/>
    <property type="match status" value="1"/>
</dbReference>
<evidence type="ECO:0000256" key="5">
    <source>
        <dbReference type="SAM" id="SignalP"/>
    </source>
</evidence>